<reference evidence="6" key="1">
    <citation type="submission" date="2022-10" db="EMBL/GenBank/DDBJ databases">
        <authorList>
            <person name="Botero Cardona J."/>
        </authorList>
    </citation>
    <scope>NUCLEOTIDE SEQUENCE</scope>
    <source>
        <strain evidence="6">R-83534</strain>
    </source>
</reference>
<dbReference type="InterPro" id="IPR008166">
    <property type="entry name" value="Glyco_transf_92"/>
</dbReference>
<dbReference type="EMBL" id="CAMXCH010000002">
    <property type="protein sequence ID" value="CAI3943814.1"/>
    <property type="molecule type" value="Genomic_DNA"/>
</dbReference>
<keyword evidence="2" id="KW-0328">Glycosyltransferase</keyword>
<proteinExistence type="predicted"/>
<keyword evidence="3" id="KW-0808">Transferase</keyword>
<evidence type="ECO:0000313" key="6">
    <source>
        <dbReference type="EMBL" id="CAI3943814.1"/>
    </source>
</evidence>
<evidence type="ECO:0000256" key="4">
    <source>
        <dbReference type="ARBA" id="ARBA00023136"/>
    </source>
</evidence>
<feature type="domain" description="F5/8 type C" evidence="5">
    <location>
        <begin position="318"/>
        <end position="469"/>
    </location>
</feature>
<keyword evidence="7" id="KW-1185">Reference proteome</keyword>
<dbReference type="SUPFAM" id="SSF49785">
    <property type="entry name" value="Galactose-binding domain-like"/>
    <property type="match status" value="1"/>
</dbReference>
<name>A0ABM9HPS9_9PROT</name>
<evidence type="ECO:0000256" key="1">
    <source>
        <dbReference type="ARBA" id="ARBA00004370"/>
    </source>
</evidence>
<evidence type="ECO:0000256" key="2">
    <source>
        <dbReference type="ARBA" id="ARBA00022676"/>
    </source>
</evidence>
<dbReference type="Pfam" id="PF00754">
    <property type="entry name" value="F5_F8_type_C"/>
    <property type="match status" value="1"/>
</dbReference>
<dbReference type="RefSeq" id="WP_282023828.1">
    <property type="nucleotide sequence ID" value="NZ_CAMXCH010000002.1"/>
</dbReference>
<evidence type="ECO:0000256" key="3">
    <source>
        <dbReference type="ARBA" id="ARBA00022679"/>
    </source>
</evidence>
<dbReference type="Gene3D" id="2.60.120.260">
    <property type="entry name" value="Galactose-binding domain-like"/>
    <property type="match status" value="1"/>
</dbReference>
<accession>A0ABM9HPS9</accession>
<gene>
    <name evidence="6" type="ORF">R83534S58_LOCUS1293</name>
</gene>
<dbReference type="Proteomes" id="UP001154272">
    <property type="component" value="Unassembled WGS sequence"/>
</dbReference>
<dbReference type="InterPro" id="IPR008979">
    <property type="entry name" value="Galactose-bd-like_sf"/>
</dbReference>
<dbReference type="Pfam" id="PF01697">
    <property type="entry name" value="Glyco_transf_92"/>
    <property type="match status" value="1"/>
</dbReference>
<comment type="subcellular location">
    <subcellularLocation>
        <location evidence="1">Membrane</location>
    </subcellularLocation>
</comment>
<evidence type="ECO:0000313" key="7">
    <source>
        <dbReference type="Proteomes" id="UP001154272"/>
    </source>
</evidence>
<comment type="caution">
    <text evidence="6">The sequence shown here is derived from an EMBL/GenBank/DDBJ whole genome shotgun (WGS) entry which is preliminary data.</text>
</comment>
<keyword evidence="4" id="KW-0472">Membrane</keyword>
<evidence type="ECO:0000259" key="5">
    <source>
        <dbReference type="PROSITE" id="PS50022"/>
    </source>
</evidence>
<dbReference type="PROSITE" id="PS50022">
    <property type="entry name" value="FA58C_3"/>
    <property type="match status" value="1"/>
</dbReference>
<organism evidence="6 7">
    <name type="scientific">Commensalibacter papalotli</name>
    <name type="common">ex Botero et al. 2024</name>
    <dbReference type="NCBI Taxonomy" id="2972766"/>
    <lineage>
        <taxon>Bacteria</taxon>
        <taxon>Pseudomonadati</taxon>
        <taxon>Pseudomonadota</taxon>
        <taxon>Alphaproteobacteria</taxon>
        <taxon>Acetobacterales</taxon>
        <taxon>Acetobacteraceae</taxon>
    </lineage>
</organism>
<protein>
    <recommendedName>
        <fullName evidence="5">F5/8 type C domain-containing protein</fullName>
    </recommendedName>
</protein>
<dbReference type="InterPro" id="IPR000421">
    <property type="entry name" value="FA58C"/>
</dbReference>
<sequence length="477" mass="56451">MSNISYKHFIYDHELMLYPYAPLGLLHNQGEWPLPKYNLSIVVSASSKDLNIIEWISYHQALGIQHIYFYCTDEDPTDLYRQIMPFTLGKQPFITFHHYRFPKSNTQLYFHFIRNYLHETEWYITLDIVDYLYIHEKQTVTAFLNSFSNINAVYLNMIFFENREKKVTTNLQEYFKQNQPVNYPCIYTKLMVRSQSCPYQYLFYNLDKKIDHHIQEDNLTEHSCNVLHQNMKKYYENFPYSALVTINSNTQSQIVATAYIAHFCNSNDLQKEIDTLSALYTGNTIKLKYQDDTQTINLHHYTPNKYWEKITKNVWKQSLLPAPLPLLSILSNDKPCQQSSTPGKSTTEELAKNLISGQLHGTTQTITKKEKNPWWEIDLQQSFIIKNIRLFNSIDLNIKNMNHFMIESSEDHEIWIKRHQKIISNLFGGVDGTYYNWIHPLGIKARWIRITTVGDDKVFSLDQIQILGIEHKNFYIP</sequence>